<comment type="cofactor">
    <cofactor evidence="1">
        <name>Fe cation</name>
        <dbReference type="ChEBI" id="CHEBI:24875"/>
    </cofactor>
</comment>
<keyword evidence="7" id="KW-0411">Iron-sulfur</keyword>
<dbReference type="PRINTS" id="PR00090">
    <property type="entry name" value="RNGDIOXGNASE"/>
</dbReference>
<evidence type="ECO:0000313" key="10">
    <source>
        <dbReference type="EMBL" id="NMF89711.1"/>
    </source>
</evidence>
<keyword evidence="11" id="KW-1185">Reference proteome</keyword>
<evidence type="ECO:0000256" key="8">
    <source>
        <dbReference type="ARBA" id="ARBA00023027"/>
    </source>
</evidence>
<dbReference type="InterPro" id="IPR036922">
    <property type="entry name" value="Rieske_2Fe-2S_sf"/>
</dbReference>
<dbReference type="Gene3D" id="3.90.380.10">
    <property type="entry name" value="Naphthalene 1,2-dioxygenase Alpha Subunit, Chain A, domain 1"/>
    <property type="match status" value="1"/>
</dbReference>
<evidence type="ECO:0000256" key="1">
    <source>
        <dbReference type="ARBA" id="ARBA00001962"/>
    </source>
</evidence>
<reference evidence="10 11" key="1">
    <citation type="submission" date="2019-12" db="EMBL/GenBank/DDBJ databases">
        <title>Comparative genomics gives insights into the taxonomy of the Azoarcus-Aromatoleum group and reveals separate origins of nif in the plant-associated Azoarcus and non-plant-associated Aromatoleum sub-groups.</title>
        <authorList>
            <person name="Lafos M."/>
            <person name="Maluk M."/>
            <person name="Batista M."/>
            <person name="Junghare M."/>
            <person name="Carmona M."/>
            <person name="Faoro H."/>
            <person name="Cruz L.M."/>
            <person name="Battistoni F."/>
            <person name="De Souza E."/>
            <person name="Pedrosa F."/>
            <person name="Chen W.-M."/>
            <person name="Poole P.S."/>
            <person name="Dixon R.A."/>
            <person name="James E.K."/>
        </authorList>
    </citation>
    <scope>NUCLEOTIDE SEQUENCE [LARGE SCALE GENOMIC DNA]</scope>
    <source>
        <strain evidence="10 11">ToN1</strain>
    </source>
</reference>
<feature type="domain" description="Rieske" evidence="9">
    <location>
        <begin position="72"/>
        <end position="179"/>
    </location>
</feature>
<dbReference type="RefSeq" id="WP_169207076.1">
    <property type="nucleotide sequence ID" value="NZ_CP059560.1"/>
</dbReference>
<evidence type="ECO:0000256" key="7">
    <source>
        <dbReference type="ARBA" id="ARBA00023014"/>
    </source>
</evidence>
<keyword evidence="4" id="KW-0479">Metal-binding</keyword>
<proteinExistence type="inferred from homology"/>
<dbReference type="Pfam" id="PF00848">
    <property type="entry name" value="Ring_hydroxyl_A"/>
    <property type="match status" value="1"/>
</dbReference>
<dbReference type="CDD" id="cd08882">
    <property type="entry name" value="RHO_alpha_C_MupW-like"/>
    <property type="match status" value="1"/>
</dbReference>
<accession>A0ABX1MTQ0</accession>
<comment type="caution">
    <text evidence="10">The sequence shown here is derived from an EMBL/GenBank/DDBJ whole genome shotgun (WGS) entry which is preliminary data.</text>
</comment>
<comment type="similarity">
    <text evidence="2">Belongs to the bacterial ring-hydroxylating dioxygenase alpha subunit family.</text>
</comment>
<keyword evidence="3" id="KW-0001">2Fe-2S</keyword>
<dbReference type="InterPro" id="IPR015879">
    <property type="entry name" value="Ring_hydroxy_dOase_asu_C_dom"/>
</dbReference>
<keyword evidence="8" id="KW-0520">NAD</keyword>
<dbReference type="PANTHER" id="PTHR43756">
    <property type="entry name" value="CHOLINE MONOOXYGENASE, CHLOROPLASTIC"/>
    <property type="match status" value="1"/>
</dbReference>
<organism evidence="10 11">
    <name type="scientific">Aromatoleum petrolei</name>
    <dbReference type="NCBI Taxonomy" id="76116"/>
    <lineage>
        <taxon>Bacteria</taxon>
        <taxon>Pseudomonadati</taxon>
        <taxon>Pseudomonadota</taxon>
        <taxon>Betaproteobacteria</taxon>
        <taxon>Rhodocyclales</taxon>
        <taxon>Rhodocyclaceae</taxon>
        <taxon>Aromatoleum</taxon>
    </lineage>
</organism>
<dbReference type="CDD" id="cd03469">
    <property type="entry name" value="Rieske_RO_Alpha_N"/>
    <property type="match status" value="1"/>
</dbReference>
<dbReference type="InterPro" id="IPR017941">
    <property type="entry name" value="Rieske_2Fe-2S"/>
</dbReference>
<evidence type="ECO:0000256" key="2">
    <source>
        <dbReference type="ARBA" id="ARBA00008751"/>
    </source>
</evidence>
<sequence length="462" mass="52578">MAEKDRLFGEEVGDRCAAPSWDELAASDSRPVPRFLREDTYRNLGSEPLSTDRYTCPTFFRKELERMWPRVWQFAAREEELIEPGSVVLYENAGRSYLVTRQADGSVRAFHNVCLHRGRKLRTANGRVGEFRCPYHAFSWNTDGSLRHIPCRWDFPHIDDQKMQLPEAQVARWGGFIFVKDEEGGPSLEEFLGPLPEHFRRWQPERRYTSAWAAKVVPANWKAVAEAFMEAFHVIATHPQIMPFTGDANSKYNLYGDNVNLAITPFGTTSPHLEGAGLSEQEVMNAFLKYNGRVVPPNASITVPEGQSARRVMGDFNRFRFGEMAGEDLDHASDAEVQDALTYNVFPNFSPWGGFSPSVVYRWRPWPDQDHTLMEVRVLTPVPAGQQIPPAVPMRQLEADESWATALGVLGGILDQDMGNLPHVQTGMKASKNKELHLGNYQEIRIRHFHQTLDKYLADDKE</sequence>
<gene>
    <name evidence="10" type="ORF">GPA26_14655</name>
</gene>
<dbReference type="InterPro" id="IPR001663">
    <property type="entry name" value="Rng_hydr_dOase-A"/>
</dbReference>
<dbReference type="PROSITE" id="PS00570">
    <property type="entry name" value="RING_HYDROXYL_ALPHA"/>
    <property type="match status" value="1"/>
</dbReference>
<keyword evidence="6" id="KW-0408">Iron</keyword>
<evidence type="ECO:0000313" key="11">
    <source>
        <dbReference type="Proteomes" id="UP000652074"/>
    </source>
</evidence>
<evidence type="ECO:0000256" key="4">
    <source>
        <dbReference type="ARBA" id="ARBA00022723"/>
    </source>
</evidence>
<keyword evidence="5" id="KW-0560">Oxidoreductase</keyword>
<evidence type="ECO:0000256" key="5">
    <source>
        <dbReference type="ARBA" id="ARBA00023002"/>
    </source>
</evidence>
<protein>
    <submittedName>
        <fullName evidence="10">Rieske 2Fe-2S domain-containing protein</fullName>
    </submittedName>
</protein>
<dbReference type="Pfam" id="PF00355">
    <property type="entry name" value="Rieske"/>
    <property type="match status" value="1"/>
</dbReference>
<evidence type="ECO:0000256" key="6">
    <source>
        <dbReference type="ARBA" id="ARBA00023004"/>
    </source>
</evidence>
<dbReference type="PANTHER" id="PTHR43756:SF5">
    <property type="entry name" value="CHOLINE MONOOXYGENASE, CHLOROPLASTIC"/>
    <property type="match status" value="1"/>
</dbReference>
<dbReference type="Proteomes" id="UP000652074">
    <property type="component" value="Unassembled WGS sequence"/>
</dbReference>
<dbReference type="PROSITE" id="PS51296">
    <property type="entry name" value="RIESKE"/>
    <property type="match status" value="1"/>
</dbReference>
<dbReference type="Gene3D" id="2.102.10.10">
    <property type="entry name" value="Rieske [2Fe-2S] iron-sulphur domain"/>
    <property type="match status" value="1"/>
</dbReference>
<evidence type="ECO:0000259" key="9">
    <source>
        <dbReference type="PROSITE" id="PS51296"/>
    </source>
</evidence>
<evidence type="ECO:0000256" key="3">
    <source>
        <dbReference type="ARBA" id="ARBA00022714"/>
    </source>
</evidence>
<dbReference type="SUPFAM" id="SSF50022">
    <property type="entry name" value="ISP domain"/>
    <property type="match status" value="1"/>
</dbReference>
<name>A0ABX1MTQ0_9RHOO</name>
<dbReference type="InterPro" id="IPR015881">
    <property type="entry name" value="ARHD_Rieske_2Fe_2S"/>
</dbReference>
<dbReference type="EMBL" id="WTVR01000028">
    <property type="protein sequence ID" value="NMF89711.1"/>
    <property type="molecule type" value="Genomic_DNA"/>
</dbReference>
<dbReference type="SUPFAM" id="SSF55961">
    <property type="entry name" value="Bet v1-like"/>
    <property type="match status" value="1"/>
</dbReference>